<dbReference type="AlphaFoldDB" id="S9VU24"/>
<dbReference type="RefSeq" id="XP_013025630.1">
    <property type="nucleotide sequence ID" value="XM_013170176.1"/>
</dbReference>
<dbReference type="InterPro" id="IPR027417">
    <property type="entry name" value="P-loop_NTPase"/>
</dbReference>
<feature type="compositionally biased region" description="Basic residues" evidence="1">
    <location>
        <begin position="54"/>
        <end position="72"/>
    </location>
</feature>
<dbReference type="Proteomes" id="UP000015464">
    <property type="component" value="Unassembled WGS sequence"/>
</dbReference>
<dbReference type="eggNOG" id="KOG3089">
    <property type="taxonomic scope" value="Eukaryota"/>
</dbReference>
<accession>S9VU24</accession>
<gene>
    <name evidence="2" type="ORF">SPOG_01489</name>
</gene>
<dbReference type="Gene3D" id="3.40.50.300">
    <property type="entry name" value="P-loop containing nucleotide triphosphate hydrolases"/>
    <property type="match status" value="1"/>
</dbReference>
<sequence length="284" mass="32818">MKYTETNADDLNDELEYQVDTSSNESENEDQADISSHENDTTRESSSTSSETKRNKRKRQREKLKEKKKKKFGSSDQQSGSLIHSPDILSDIVNNQIRLNFKDLSAVELQDRFIKASYIQDTLDFSKERKTENYTDFLLHAFENPNQENVFKKVDANGSPTTLIFCLSALRALDIVKALRKLQTNEFKIAKLFGKHIKLDEHNDYCKKNKIGIAVGTPQRILQLTNGSLNLQNLKFVVLDYTFTDKKSYNIITNNDCKKPVMEFLTHPVLLQRLTDKQTKICFY</sequence>
<dbReference type="GO" id="GO:0030686">
    <property type="term" value="C:90S preribosome"/>
    <property type="evidence" value="ECO:0007669"/>
    <property type="project" value="TreeGrafter"/>
</dbReference>
<feature type="region of interest" description="Disordered" evidence="1">
    <location>
        <begin position="1"/>
        <end position="83"/>
    </location>
</feature>
<organism evidence="2 3">
    <name type="scientific">Schizosaccharomyces cryophilus (strain OY26 / ATCC MYA-4695 / CBS 11777 / NBRC 106824 / NRRL Y48691)</name>
    <name type="common">Fission yeast</name>
    <dbReference type="NCBI Taxonomy" id="653667"/>
    <lineage>
        <taxon>Eukaryota</taxon>
        <taxon>Fungi</taxon>
        <taxon>Dikarya</taxon>
        <taxon>Ascomycota</taxon>
        <taxon>Taphrinomycotina</taxon>
        <taxon>Schizosaccharomycetes</taxon>
        <taxon>Schizosaccharomycetales</taxon>
        <taxon>Schizosaccharomycetaceae</taxon>
        <taxon>Schizosaccharomyces</taxon>
    </lineage>
</organism>
<dbReference type="PANTHER" id="PTHR24030">
    <property type="entry name" value="PROTEIN CMSS1"/>
    <property type="match status" value="1"/>
</dbReference>
<dbReference type="EMBL" id="KE546995">
    <property type="protein sequence ID" value="EPY49605.1"/>
    <property type="molecule type" value="Genomic_DNA"/>
</dbReference>
<dbReference type="GeneID" id="25035817"/>
<keyword evidence="3" id="KW-1185">Reference proteome</keyword>
<evidence type="ECO:0000313" key="2">
    <source>
        <dbReference type="EMBL" id="EPY49605.1"/>
    </source>
</evidence>
<evidence type="ECO:0000256" key="1">
    <source>
        <dbReference type="SAM" id="MobiDB-lite"/>
    </source>
</evidence>
<dbReference type="SUPFAM" id="SSF52540">
    <property type="entry name" value="P-loop containing nucleoside triphosphate hydrolases"/>
    <property type="match status" value="1"/>
</dbReference>
<dbReference type="Pfam" id="PF14617">
    <property type="entry name" value="CMS1"/>
    <property type="match status" value="1"/>
</dbReference>
<dbReference type="OrthoDB" id="1929311at2759"/>
<proteinExistence type="predicted"/>
<dbReference type="PANTHER" id="PTHR24030:SF0">
    <property type="entry name" value="PROTEIN CMSS1"/>
    <property type="match status" value="1"/>
</dbReference>
<dbReference type="InterPro" id="IPR032704">
    <property type="entry name" value="Cms1"/>
</dbReference>
<evidence type="ECO:0000313" key="3">
    <source>
        <dbReference type="Proteomes" id="UP000015464"/>
    </source>
</evidence>
<dbReference type="OMA" id="DHFAQKA"/>
<protein>
    <submittedName>
        <fullName evidence="2">Replication regulator</fullName>
    </submittedName>
</protein>
<dbReference type="GO" id="GO:0005634">
    <property type="term" value="C:nucleus"/>
    <property type="evidence" value="ECO:0007669"/>
    <property type="project" value="TreeGrafter"/>
</dbReference>
<dbReference type="STRING" id="653667.S9VU24"/>
<reference evidence="2 3" key="1">
    <citation type="journal article" date="2011" name="Science">
        <title>Comparative functional genomics of the fission yeasts.</title>
        <authorList>
            <person name="Rhind N."/>
            <person name="Chen Z."/>
            <person name="Yassour M."/>
            <person name="Thompson D.A."/>
            <person name="Haas B.J."/>
            <person name="Habib N."/>
            <person name="Wapinski I."/>
            <person name="Roy S."/>
            <person name="Lin M.F."/>
            <person name="Heiman D.I."/>
            <person name="Young S.K."/>
            <person name="Furuya K."/>
            <person name="Guo Y."/>
            <person name="Pidoux A."/>
            <person name="Chen H.M."/>
            <person name="Robbertse B."/>
            <person name="Goldberg J.M."/>
            <person name="Aoki K."/>
            <person name="Bayne E.H."/>
            <person name="Berlin A.M."/>
            <person name="Desjardins C.A."/>
            <person name="Dobbs E."/>
            <person name="Dukaj L."/>
            <person name="Fan L."/>
            <person name="FitzGerald M.G."/>
            <person name="French C."/>
            <person name="Gujja S."/>
            <person name="Hansen K."/>
            <person name="Keifenheim D."/>
            <person name="Levin J.Z."/>
            <person name="Mosher R.A."/>
            <person name="Mueller C.A."/>
            <person name="Pfiffner J."/>
            <person name="Priest M."/>
            <person name="Russ C."/>
            <person name="Smialowska A."/>
            <person name="Swoboda P."/>
            <person name="Sykes S.M."/>
            <person name="Vaughn M."/>
            <person name="Vengrova S."/>
            <person name="Yoder R."/>
            <person name="Zeng Q."/>
            <person name="Allshire R."/>
            <person name="Baulcombe D."/>
            <person name="Birren B.W."/>
            <person name="Brown W."/>
            <person name="Ekwall K."/>
            <person name="Kellis M."/>
            <person name="Leatherwood J."/>
            <person name="Levin H."/>
            <person name="Margalit H."/>
            <person name="Martienssen R."/>
            <person name="Nieduszynski C.A."/>
            <person name="Spatafora J.W."/>
            <person name="Friedman N."/>
            <person name="Dalgaard J.Z."/>
            <person name="Baumann P."/>
            <person name="Niki H."/>
            <person name="Regev A."/>
            <person name="Nusbaum C."/>
        </authorList>
    </citation>
    <scope>NUCLEOTIDE SEQUENCE [LARGE SCALE GENOMIC DNA]</scope>
    <source>
        <strain evidence="3">OY26 / ATCC MYA-4695 / CBS 11777 / NBRC 106824 / NRRL Y48691</strain>
    </source>
</reference>
<feature type="compositionally biased region" description="Acidic residues" evidence="1">
    <location>
        <begin position="7"/>
        <end position="17"/>
    </location>
</feature>
<dbReference type="HOGENOM" id="CLU_057568_1_0_1"/>
<name>S9VU24_SCHCR</name>